<comment type="similarity">
    <text evidence="2">Belongs to the LptD family.</text>
</comment>
<evidence type="ECO:0000313" key="5">
    <source>
        <dbReference type="Proteomes" id="UP000197215"/>
    </source>
</evidence>
<reference evidence="4 5" key="1">
    <citation type="submission" date="2017-06" db="EMBL/GenBank/DDBJ databases">
        <authorList>
            <person name="Kim H.J."/>
            <person name="Triplett B.A."/>
        </authorList>
    </citation>
    <scope>NUCLEOTIDE SEQUENCE [LARGE SCALE GENOMIC DNA]</scope>
    <source>
        <strain evidence="4 5">MWH-VicM1</strain>
    </source>
</reference>
<evidence type="ECO:0000256" key="2">
    <source>
        <dbReference type="HAMAP-Rule" id="MF_01411"/>
    </source>
</evidence>
<dbReference type="GO" id="GO:1990351">
    <property type="term" value="C:transporter complex"/>
    <property type="evidence" value="ECO:0007669"/>
    <property type="project" value="TreeGrafter"/>
</dbReference>
<organism evidence="4 5">
    <name type="scientific">Polynucleobacter victoriensis</name>
    <dbReference type="NCBI Taxonomy" id="2049319"/>
    <lineage>
        <taxon>Bacteria</taxon>
        <taxon>Pseudomonadati</taxon>
        <taxon>Pseudomonadota</taxon>
        <taxon>Betaproteobacteria</taxon>
        <taxon>Burkholderiales</taxon>
        <taxon>Burkholderiaceae</taxon>
        <taxon>Polynucleobacter</taxon>
    </lineage>
</organism>
<keyword evidence="2" id="KW-0998">Cell outer membrane</keyword>
<dbReference type="PANTHER" id="PTHR30189:SF1">
    <property type="entry name" value="LPS-ASSEMBLY PROTEIN LPTD"/>
    <property type="match status" value="1"/>
</dbReference>
<dbReference type="OrthoDB" id="9760225at2"/>
<dbReference type="PANTHER" id="PTHR30189">
    <property type="entry name" value="LPS-ASSEMBLY PROTEIN"/>
    <property type="match status" value="1"/>
</dbReference>
<sequence>MPKTFIAKRLSPGLKHPKFKKLFLGILAYGFALPALHAQESPKLDEPLNLKLEDQLLVRPVVPDDLAPTFTSSKKLDGVVDRQMRLEGDAVIRRNRTVVKGDLITYDPDTDIADVEGNASLIKDATSFKGPKAKIRLDAQEGWMDEPTYELKEVGASGKASRVDFKENNEFEFEKPTFTTCRPDNVDWYLSASKMDVERDVDVIIGTNGVLHFFDIPVFYTPVFALPSGSSRRSGFLSATYGRVKRGGVSGWDITVPYYVNLAPNRDMTLFPRYIQNRGEQLGGEFRYLEKNYQGILTAEAISDAAYGKDRWAFGLKHAQTVRPGLVAYTDYSRVSDDRYVDDLGKSLNGVVNRQYNQEVGARYAINGWSVLTRVQKFQTLQPDPTNPILLPYEREPQVNAKFIKNNWNGLNFSFESDITRFTYKGLFDPANSLYSGRTFKEGNRAYMVSSVAKPFMTPGYYLTPKVTLRSTQYSVDPFPGQADISRNVTLPTFSLDSGVILERDALELNGIVGKNMLMTLEPRAFYVYTPYTYQNNLPLFDTADAGFGISQIFSENSFAGNDRIADNNKVTFGITSRILDADTGVERLRGVVAQRIDISGQKVGLTAEQNSTKRSDILAGLSTRLMGNFNVDGLVQYNEQISKLVQQSVTASYRPEVRKLLNVSYKKTINPSDLATTTNQYEVSGQWPIARQWYGIARYNYDFISNEVLNRVTGVEYDADCWVVRVVQRRFKNTSTLATSEIYMQLDFKGFSSFGSNPINLIRFNIPGYEPVNSNPAPISPFESYE</sequence>
<dbReference type="GO" id="GO:0015920">
    <property type="term" value="P:lipopolysaccharide transport"/>
    <property type="evidence" value="ECO:0007669"/>
    <property type="project" value="InterPro"/>
</dbReference>
<gene>
    <name evidence="2" type="primary">lptD</name>
    <name evidence="4" type="ORF">SAMN06295916_1121</name>
</gene>
<dbReference type="HAMAP" id="MF_01411">
    <property type="entry name" value="LPS_assembly_LptD"/>
    <property type="match status" value="1"/>
</dbReference>
<dbReference type="GO" id="GO:0009279">
    <property type="term" value="C:cell outer membrane"/>
    <property type="evidence" value="ECO:0007669"/>
    <property type="project" value="UniProtKB-SubCell"/>
</dbReference>
<dbReference type="InterPro" id="IPR050218">
    <property type="entry name" value="LptD"/>
</dbReference>
<proteinExistence type="inferred from homology"/>
<protein>
    <recommendedName>
        <fullName evidence="2">LPS-assembly protein LptD</fullName>
    </recommendedName>
</protein>
<comment type="subcellular location">
    <subcellularLocation>
        <location evidence="2">Cell outer membrane</location>
    </subcellularLocation>
</comment>
<evidence type="ECO:0000256" key="1">
    <source>
        <dbReference type="ARBA" id="ARBA00022729"/>
    </source>
</evidence>
<dbReference type="GO" id="GO:0043165">
    <property type="term" value="P:Gram-negative-bacterium-type cell outer membrane assembly"/>
    <property type="evidence" value="ECO:0007669"/>
    <property type="project" value="UniProtKB-UniRule"/>
</dbReference>
<dbReference type="EMBL" id="FYEX01000001">
    <property type="protein sequence ID" value="SNC64581.1"/>
    <property type="molecule type" value="Genomic_DNA"/>
</dbReference>
<keyword evidence="1 2" id="KW-0732">Signal</keyword>
<dbReference type="Pfam" id="PF04453">
    <property type="entry name" value="LptD"/>
    <property type="match status" value="1"/>
</dbReference>
<keyword evidence="5" id="KW-1185">Reference proteome</keyword>
<accession>A0A212TFH1</accession>
<dbReference type="RefSeq" id="WP_088812990.1">
    <property type="nucleotide sequence ID" value="NZ_FYEX01000001.1"/>
</dbReference>
<keyword evidence="2" id="KW-0472">Membrane</keyword>
<comment type="function">
    <text evidence="2">Together with LptE, is involved in the assembly of lipopolysaccharide (LPS) at the surface of the outer membrane.</text>
</comment>
<dbReference type="InterPro" id="IPR007543">
    <property type="entry name" value="LptD_C"/>
</dbReference>
<dbReference type="InterPro" id="IPR020889">
    <property type="entry name" value="LipoPS_assembly_LptD"/>
</dbReference>
<feature type="domain" description="LptD C-terminal" evidence="3">
    <location>
        <begin position="309"/>
        <end position="694"/>
    </location>
</feature>
<comment type="caution">
    <text evidence="2">Lacks conserved residue(s) required for the propagation of feature annotation.</text>
</comment>
<dbReference type="Proteomes" id="UP000197215">
    <property type="component" value="Unassembled WGS sequence"/>
</dbReference>
<evidence type="ECO:0000313" key="4">
    <source>
        <dbReference type="EMBL" id="SNC64581.1"/>
    </source>
</evidence>
<evidence type="ECO:0000259" key="3">
    <source>
        <dbReference type="Pfam" id="PF04453"/>
    </source>
</evidence>
<dbReference type="AlphaFoldDB" id="A0A212TFH1"/>
<name>A0A212TFH1_9BURK</name>
<comment type="subunit">
    <text evidence="2">Component of the lipopolysaccharide transport and assembly complex. Interacts with LptE and LptA.</text>
</comment>